<proteinExistence type="inferred from homology"/>
<dbReference type="PROSITE" id="PS51898">
    <property type="entry name" value="TYR_RECOMBINASE"/>
    <property type="match status" value="1"/>
</dbReference>
<evidence type="ECO:0000256" key="1">
    <source>
        <dbReference type="ARBA" id="ARBA00008857"/>
    </source>
</evidence>
<dbReference type="EMBL" id="WCRS01000003">
    <property type="protein sequence ID" value="KAB4476607.1"/>
    <property type="molecule type" value="Genomic_DNA"/>
</dbReference>
<reference evidence="8 11" key="1">
    <citation type="submission" date="2015-09" db="EMBL/GenBank/DDBJ databases">
        <authorList>
            <consortium name="Pathogen Informatics"/>
        </authorList>
    </citation>
    <scope>NUCLEOTIDE SEQUENCE [LARGE SCALE GENOMIC DNA]</scope>
    <source>
        <strain evidence="8 11">2789STDY5834899</strain>
    </source>
</reference>
<evidence type="ECO:0000256" key="5">
    <source>
        <dbReference type="PROSITE-ProRule" id="PRU01248"/>
    </source>
</evidence>
<protein>
    <submittedName>
        <fullName evidence="8">Integrase protein</fullName>
    </submittedName>
    <submittedName>
        <fullName evidence="9">Site-specific integrase</fullName>
    </submittedName>
</protein>
<evidence type="ECO:0000259" key="7">
    <source>
        <dbReference type="PROSITE" id="PS51900"/>
    </source>
</evidence>
<dbReference type="PANTHER" id="PTHR30349:SF64">
    <property type="entry name" value="PROPHAGE INTEGRASE INTD-RELATED"/>
    <property type="match status" value="1"/>
</dbReference>
<name>A0A174JJ19_BACT4</name>
<dbReference type="Proteomes" id="UP000488521">
    <property type="component" value="Unassembled WGS sequence"/>
</dbReference>
<keyword evidence="4" id="KW-0233">DNA recombination</keyword>
<reference evidence="9 13" key="3">
    <citation type="journal article" date="2019" name="Nat. Med.">
        <title>A library of human gut bacterial isolates paired with longitudinal multiomics data enables mechanistic microbiome research.</title>
        <authorList>
            <person name="Poyet M."/>
            <person name="Groussin M."/>
            <person name="Gibbons S.M."/>
            <person name="Avila-Pacheco J."/>
            <person name="Jiang X."/>
            <person name="Kearney S.M."/>
            <person name="Perrotta A.R."/>
            <person name="Berdy B."/>
            <person name="Zhao S."/>
            <person name="Lieberman T.D."/>
            <person name="Swanson P.K."/>
            <person name="Smith M."/>
            <person name="Roesemann S."/>
            <person name="Alexander J.E."/>
            <person name="Rich S.A."/>
            <person name="Livny J."/>
            <person name="Vlamakis H."/>
            <person name="Clish C."/>
            <person name="Bullock K."/>
            <person name="Deik A."/>
            <person name="Scott J."/>
            <person name="Pierce K.A."/>
            <person name="Xavier R.J."/>
            <person name="Alm E.J."/>
        </authorList>
    </citation>
    <scope>NUCLEOTIDE SEQUENCE [LARGE SCALE GENOMIC DNA]</scope>
    <source>
        <strain evidence="9 13">BIOML-A156</strain>
    </source>
</reference>
<dbReference type="Pfam" id="PF13102">
    <property type="entry name" value="Phage_int_SAM_5"/>
    <property type="match status" value="1"/>
</dbReference>
<keyword evidence="3 5" id="KW-0238">DNA-binding</keyword>
<feature type="domain" description="Tyr recombinase" evidence="6">
    <location>
        <begin position="107"/>
        <end position="297"/>
    </location>
</feature>
<feature type="domain" description="Core-binding (CB)" evidence="7">
    <location>
        <begin position="1"/>
        <end position="85"/>
    </location>
</feature>
<dbReference type="Gene3D" id="1.10.150.130">
    <property type="match status" value="1"/>
</dbReference>
<dbReference type="InterPro" id="IPR002104">
    <property type="entry name" value="Integrase_catalytic"/>
</dbReference>
<sequence>MGNLISFMKEVANGLRESGNYGTAHIYRSSLNAVIAFHGSDKLPFRKVTQEFLKSFESYLRRKNCSWNTVSTYMRTLRAVYNRAVDRHMAPYVPHHFRYVYTGTRADRKRALDKEDMGRLMKELPKRLCLENKDLQRTRGFFFLMFLLRGIPFVDLAYLKKKDMDGNTITYRRRKTGKLLTVTLVPEAMKLIKRYMNTDPASPYLFSLISSEEGTETSYKEYQLALRNFNYQLMILKQILGLTSELSSYTARHTWATMAYYCEIHPGVISEAMGHSSITVTETYLKPFKNKKIDEANVAVITSLKKACVIGKLLN</sequence>
<dbReference type="EMBL" id="CZAP01000002">
    <property type="protein sequence ID" value="CUO98186.1"/>
    <property type="molecule type" value="Genomic_DNA"/>
</dbReference>
<evidence type="ECO:0000256" key="2">
    <source>
        <dbReference type="ARBA" id="ARBA00022908"/>
    </source>
</evidence>
<dbReference type="InterPro" id="IPR013762">
    <property type="entry name" value="Integrase-like_cat_sf"/>
</dbReference>
<evidence type="ECO:0000313" key="10">
    <source>
        <dbReference type="EMBL" id="RHL53144.1"/>
    </source>
</evidence>
<dbReference type="Gene3D" id="1.10.443.10">
    <property type="entry name" value="Intergrase catalytic core"/>
    <property type="match status" value="1"/>
</dbReference>
<dbReference type="InterPro" id="IPR025269">
    <property type="entry name" value="SAM-like_dom"/>
</dbReference>
<dbReference type="InterPro" id="IPR044068">
    <property type="entry name" value="CB"/>
</dbReference>
<dbReference type="GO" id="GO:0006310">
    <property type="term" value="P:DNA recombination"/>
    <property type="evidence" value="ECO:0007669"/>
    <property type="project" value="UniProtKB-KW"/>
</dbReference>
<dbReference type="Pfam" id="PF00589">
    <property type="entry name" value="Phage_integrase"/>
    <property type="match status" value="1"/>
</dbReference>
<dbReference type="SUPFAM" id="SSF56349">
    <property type="entry name" value="DNA breaking-rejoining enzymes"/>
    <property type="match status" value="1"/>
</dbReference>
<dbReference type="EMBL" id="QROV01000040">
    <property type="protein sequence ID" value="RHL53144.1"/>
    <property type="molecule type" value="Genomic_DNA"/>
</dbReference>
<dbReference type="InterPro" id="IPR011010">
    <property type="entry name" value="DNA_brk_join_enz"/>
</dbReference>
<keyword evidence="2" id="KW-0229">DNA integration</keyword>
<dbReference type="Proteomes" id="UP000095576">
    <property type="component" value="Unassembled WGS sequence"/>
</dbReference>
<evidence type="ECO:0000313" key="9">
    <source>
        <dbReference type="EMBL" id="KAB4476607.1"/>
    </source>
</evidence>
<evidence type="ECO:0000256" key="4">
    <source>
        <dbReference type="ARBA" id="ARBA00023172"/>
    </source>
</evidence>
<dbReference type="Proteomes" id="UP000283616">
    <property type="component" value="Unassembled WGS sequence"/>
</dbReference>
<dbReference type="GO" id="GO:0015074">
    <property type="term" value="P:DNA integration"/>
    <property type="evidence" value="ECO:0007669"/>
    <property type="project" value="UniProtKB-KW"/>
</dbReference>
<dbReference type="RefSeq" id="WP_016269627.1">
    <property type="nucleotide sequence ID" value="NZ_BAABZI010000001.1"/>
</dbReference>
<gene>
    <name evidence="10" type="ORF">DW011_23325</name>
    <name evidence="8" type="ORF">ERS852511_00739</name>
    <name evidence="9" type="ORF">GAN59_05330</name>
</gene>
<evidence type="ECO:0000259" key="6">
    <source>
        <dbReference type="PROSITE" id="PS51898"/>
    </source>
</evidence>
<organism evidence="8 11">
    <name type="scientific">Bacteroides thetaiotaomicron</name>
    <dbReference type="NCBI Taxonomy" id="818"/>
    <lineage>
        <taxon>Bacteria</taxon>
        <taxon>Pseudomonadati</taxon>
        <taxon>Bacteroidota</taxon>
        <taxon>Bacteroidia</taxon>
        <taxon>Bacteroidales</taxon>
        <taxon>Bacteroidaceae</taxon>
        <taxon>Bacteroides</taxon>
    </lineage>
</organism>
<accession>A0A174JJ19</accession>
<evidence type="ECO:0000313" key="11">
    <source>
        <dbReference type="Proteomes" id="UP000095576"/>
    </source>
</evidence>
<dbReference type="PANTHER" id="PTHR30349">
    <property type="entry name" value="PHAGE INTEGRASE-RELATED"/>
    <property type="match status" value="1"/>
</dbReference>
<evidence type="ECO:0000313" key="12">
    <source>
        <dbReference type="Proteomes" id="UP000283616"/>
    </source>
</evidence>
<evidence type="ECO:0000256" key="3">
    <source>
        <dbReference type="ARBA" id="ARBA00023125"/>
    </source>
</evidence>
<dbReference type="GO" id="GO:0003677">
    <property type="term" value="F:DNA binding"/>
    <property type="evidence" value="ECO:0007669"/>
    <property type="project" value="UniProtKB-UniRule"/>
</dbReference>
<dbReference type="InterPro" id="IPR010998">
    <property type="entry name" value="Integrase_recombinase_N"/>
</dbReference>
<evidence type="ECO:0000313" key="8">
    <source>
        <dbReference type="EMBL" id="CUO98186.1"/>
    </source>
</evidence>
<dbReference type="InterPro" id="IPR050090">
    <property type="entry name" value="Tyrosine_recombinase_XerCD"/>
</dbReference>
<reference evidence="10 12" key="2">
    <citation type="submission" date="2018-08" db="EMBL/GenBank/DDBJ databases">
        <title>A genome reference for cultivated species of the human gut microbiota.</title>
        <authorList>
            <person name="Zou Y."/>
            <person name="Xue W."/>
            <person name="Luo G."/>
        </authorList>
    </citation>
    <scope>NUCLEOTIDE SEQUENCE [LARGE SCALE GENOMIC DNA]</scope>
    <source>
        <strain evidence="10 12">AF37-12</strain>
    </source>
</reference>
<dbReference type="PROSITE" id="PS51900">
    <property type="entry name" value="CB"/>
    <property type="match status" value="1"/>
</dbReference>
<dbReference type="AlphaFoldDB" id="A0A174JJ19"/>
<evidence type="ECO:0000313" key="13">
    <source>
        <dbReference type="Proteomes" id="UP000488521"/>
    </source>
</evidence>
<comment type="similarity">
    <text evidence="1">Belongs to the 'phage' integrase family.</text>
</comment>